<protein>
    <submittedName>
        <fullName evidence="1">DUF2835 domain-containing protein</fullName>
    </submittedName>
</protein>
<dbReference type="OrthoDB" id="5600793at2"/>
<reference evidence="1 2" key="1">
    <citation type="submission" date="2017-11" db="EMBL/GenBank/DDBJ databases">
        <title>Draft genome sequence of environmental isolate Aeromonas lusitania sp. nov. MDC 2473.</title>
        <authorList>
            <person name="Colston S.M."/>
            <person name="Navarro A."/>
            <person name="Martinez-Murcia A.J."/>
            <person name="Graf J."/>
        </authorList>
    </citation>
    <scope>NUCLEOTIDE SEQUENCE [LARGE SCALE GENOMIC DNA]</scope>
    <source>
        <strain evidence="1 2">MDC 2473</strain>
    </source>
</reference>
<name>A0A2M8HDQ5_9GAMM</name>
<accession>A0A2M8HDQ5</accession>
<evidence type="ECO:0000313" key="1">
    <source>
        <dbReference type="EMBL" id="PJC94689.1"/>
    </source>
</evidence>
<dbReference type="InterPro" id="IPR021363">
    <property type="entry name" value="DUF2835"/>
</dbReference>
<dbReference type="RefSeq" id="WP_100858285.1">
    <property type="nucleotide sequence ID" value="NZ_PGCP01000003.1"/>
</dbReference>
<comment type="caution">
    <text evidence="1">The sequence shown here is derived from an EMBL/GenBank/DDBJ whole genome shotgun (WGS) entry which is preliminary data.</text>
</comment>
<evidence type="ECO:0000313" key="2">
    <source>
        <dbReference type="Proteomes" id="UP000232060"/>
    </source>
</evidence>
<dbReference type="EMBL" id="PGCP01000003">
    <property type="protein sequence ID" value="PJC94689.1"/>
    <property type="molecule type" value="Genomic_DNA"/>
</dbReference>
<dbReference type="Pfam" id="PF11197">
    <property type="entry name" value="DUF2835"/>
    <property type="match status" value="1"/>
</dbReference>
<sequence>MRQYTFRLALGRDEIMLMYQGQAKRLVVRTEQGLTLELGLEKIRAFVATNGVHGHFRLITEDDHRFVRLERVN</sequence>
<dbReference type="AlphaFoldDB" id="A0A2M8HDQ5"/>
<dbReference type="Proteomes" id="UP000232060">
    <property type="component" value="Unassembled WGS sequence"/>
</dbReference>
<organism evidence="1 2">
    <name type="scientific">Aeromonas lusitana</name>
    <dbReference type="NCBI Taxonomy" id="931529"/>
    <lineage>
        <taxon>Bacteria</taxon>
        <taxon>Pseudomonadati</taxon>
        <taxon>Pseudomonadota</taxon>
        <taxon>Gammaproteobacteria</taxon>
        <taxon>Aeromonadales</taxon>
        <taxon>Aeromonadaceae</taxon>
        <taxon>Aeromonas</taxon>
    </lineage>
</organism>
<proteinExistence type="predicted"/>
<gene>
    <name evidence="1" type="ORF">CUC44_01730</name>
</gene>
<keyword evidence="2" id="KW-1185">Reference proteome</keyword>